<dbReference type="InParanoid" id="E9HGK0"/>
<dbReference type="AlphaFoldDB" id="E9HGK0"/>
<proteinExistence type="predicted"/>
<evidence type="ECO:0000313" key="1">
    <source>
        <dbReference type="EMBL" id="EFX69097.1"/>
    </source>
</evidence>
<protein>
    <submittedName>
        <fullName evidence="1">Uncharacterized protein</fullName>
    </submittedName>
</protein>
<accession>E9HGK0</accession>
<reference evidence="1 2" key="1">
    <citation type="journal article" date="2011" name="Science">
        <title>The ecoresponsive genome of Daphnia pulex.</title>
        <authorList>
            <person name="Colbourne J.K."/>
            <person name="Pfrender M.E."/>
            <person name="Gilbert D."/>
            <person name="Thomas W.K."/>
            <person name="Tucker A."/>
            <person name="Oakley T.H."/>
            <person name="Tokishita S."/>
            <person name="Aerts A."/>
            <person name="Arnold G.J."/>
            <person name="Basu M.K."/>
            <person name="Bauer D.J."/>
            <person name="Caceres C.E."/>
            <person name="Carmel L."/>
            <person name="Casola C."/>
            <person name="Choi J.H."/>
            <person name="Detter J.C."/>
            <person name="Dong Q."/>
            <person name="Dusheyko S."/>
            <person name="Eads B.D."/>
            <person name="Frohlich T."/>
            <person name="Geiler-Samerotte K.A."/>
            <person name="Gerlach D."/>
            <person name="Hatcher P."/>
            <person name="Jogdeo S."/>
            <person name="Krijgsveld J."/>
            <person name="Kriventseva E.V."/>
            <person name="Kultz D."/>
            <person name="Laforsch C."/>
            <person name="Lindquist E."/>
            <person name="Lopez J."/>
            <person name="Manak J.R."/>
            <person name="Muller J."/>
            <person name="Pangilinan J."/>
            <person name="Patwardhan R.P."/>
            <person name="Pitluck S."/>
            <person name="Pritham E.J."/>
            <person name="Rechtsteiner A."/>
            <person name="Rho M."/>
            <person name="Rogozin I.B."/>
            <person name="Sakarya O."/>
            <person name="Salamov A."/>
            <person name="Schaack S."/>
            <person name="Shapiro H."/>
            <person name="Shiga Y."/>
            <person name="Skalitzky C."/>
            <person name="Smith Z."/>
            <person name="Souvorov A."/>
            <person name="Sung W."/>
            <person name="Tang Z."/>
            <person name="Tsuchiya D."/>
            <person name="Tu H."/>
            <person name="Vos H."/>
            <person name="Wang M."/>
            <person name="Wolf Y.I."/>
            <person name="Yamagata H."/>
            <person name="Yamada T."/>
            <person name="Ye Y."/>
            <person name="Shaw J.R."/>
            <person name="Andrews J."/>
            <person name="Crease T.J."/>
            <person name="Tang H."/>
            <person name="Lucas S.M."/>
            <person name="Robertson H.M."/>
            <person name="Bork P."/>
            <person name="Koonin E.V."/>
            <person name="Zdobnov E.M."/>
            <person name="Grigoriev I.V."/>
            <person name="Lynch M."/>
            <person name="Boore J.L."/>
        </authorList>
    </citation>
    <scope>NUCLEOTIDE SEQUENCE [LARGE SCALE GENOMIC DNA]</scope>
</reference>
<sequence length="106" mass="12321">MISVVSSSSGVVASLLLHKTPATQQQRTLKKKTNATIVNRPPVNIGSPGYLMRATTDQQMLYVLYYTLLYSTPVLYFNQNFFQRNYFLVRVHFIHRDWIVLRLLLD</sequence>
<name>E9HGK0_DAPPU</name>
<organism evidence="1 2">
    <name type="scientific">Daphnia pulex</name>
    <name type="common">Water flea</name>
    <dbReference type="NCBI Taxonomy" id="6669"/>
    <lineage>
        <taxon>Eukaryota</taxon>
        <taxon>Metazoa</taxon>
        <taxon>Ecdysozoa</taxon>
        <taxon>Arthropoda</taxon>
        <taxon>Crustacea</taxon>
        <taxon>Branchiopoda</taxon>
        <taxon>Diplostraca</taxon>
        <taxon>Cladocera</taxon>
        <taxon>Anomopoda</taxon>
        <taxon>Daphniidae</taxon>
        <taxon>Daphnia</taxon>
    </lineage>
</organism>
<dbReference type="HOGENOM" id="CLU_2225816_0_0_1"/>
<gene>
    <name evidence="1" type="ORF">DAPPUDRAFT_259105</name>
</gene>
<evidence type="ECO:0000313" key="2">
    <source>
        <dbReference type="Proteomes" id="UP000000305"/>
    </source>
</evidence>
<keyword evidence="2" id="KW-1185">Reference proteome</keyword>
<dbReference type="Proteomes" id="UP000000305">
    <property type="component" value="Unassembled WGS sequence"/>
</dbReference>
<dbReference type="EMBL" id="GL732642">
    <property type="protein sequence ID" value="EFX69097.1"/>
    <property type="molecule type" value="Genomic_DNA"/>
</dbReference>
<dbReference type="KEGG" id="dpx:DAPPUDRAFT_259105"/>